<evidence type="ECO:0000256" key="2">
    <source>
        <dbReference type="ARBA" id="ARBA00012438"/>
    </source>
</evidence>
<feature type="compositionally biased region" description="Polar residues" evidence="5">
    <location>
        <begin position="9"/>
        <end position="28"/>
    </location>
</feature>
<dbReference type="InterPro" id="IPR050903">
    <property type="entry name" value="Bact_Chemotaxis_MeTrfase"/>
</dbReference>
<dbReference type="SMART" id="SM00388">
    <property type="entry name" value="HisKA"/>
    <property type="match status" value="1"/>
</dbReference>
<feature type="domain" description="Histidine kinase" evidence="6">
    <location>
        <begin position="1069"/>
        <end position="1284"/>
    </location>
</feature>
<feature type="domain" description="PAS" evidence="8">
    <location>
        <begin position="801"/>
        <end position="862"/>
    </location>
</feature>
<dbReference type="GO" id="GO:0008168">
    <property type="term" value="F:methyltransferase activity"/>
    <property type="evidence" value="ECO:0007669"/>
    <property type="project" value="UniProtKB-KW"/>
</dbReference>
<dbReference type="InterPro" id="IPR000780">
    <property type="entry name" value="CheR_MeTrfase"/>
</dbReference>
<feature type="region of interest" description="Disordered" evidence="5">
    <location>
        <begin position="1"/>
        <end position="28"/>
    </location>
</feature>
<reference evidence="11 12" key="1">
    <citation type="submission" date="2023-04" db="EMBL/GenBank/DDBJ databases">
        <title>A novel bacteria isolated from coastal sediment.</title>
        <authorList>
            <person name="Liu X.-J."/>
            <person name="Du Z.-J."/>
        </authorList>
    </citation>
    <scope>NUCLEOTIDE SEQUENCE [LARGE SCALE GENOMIC DNA]</scope>
    <source>
        <strain evidence="11 12">SDUM461004</strain>
    </source>
</reference>
<dbReference type="Pfam" id="PF08447">
    <property type="entry name" value="PAS_3"/>
    <property type="match status" value="1"/>
</dbReference>
<dbReference type="PROSITE" id="PS50113">
    <property type="entry name" value="PAC"/>
    <property type="match status" value="2"/>
</dbReference>
<dbReference type="PROSITE" id="PS50109">
    <property type="entry name" value="HIS_KIN"/>
    <property type="match status" value="1"/>
</dbReference>
<dbReference type="Pfam" id="PF00072">
    <property type="entry name" value="Response_reg"/>
    <property type="match status" value="1"/>
</dbReference>
<dbReference type="InterPro" id="IPR029063">
    <property type="entry name" value="SAM-dependent_MTases_sf"/>
</dbReference>
<dbReference type="Gene3D" id="3.40.50.150">
    <property type="entry name" value="Vaccinia Virus protein VP39"/>
    <property type="match status" value="1"/>
</dbReference>
<accession>A0ABU1AMQ0</accession>
<dbReference type="SMART" id="SM00091">
    <property type="entry name" value="PAS"/>
    <property type="match status" value="3"/>
</dbReference>
<dbReference type="SUPFAM" id="SSF55785">
    <property type="entry name" value="PYP-like sensor domain (PAS domain)"/>
    <property type="match status" value="4"/>
</dbReference>
<name>A0ABU1AMQ0_9BACT</name>
<evidence type="ECO:0000256" key="4">
    <source>
        <dbReference type="SAM" id="Coils"/>
    </source>
</evidence>
<dbReference type="SMART" id="SM00448">
    <property type="entry name" value="REC"/>
    <property type="match status" value="1"/>
</dbReference>
<dbReference type="PROSITE" id="PS50123">
    <property type="entry name" value="CHER"/>
    <property type="match status" value="1"/>
</dbReference>
<dbReference type="NCBIfam" id="TIGR00229">
    <property type="entry name" value="sensory_box"/>
    <property type="match status" value="1"/>
</dbReference>
<feature type="domain" description="CheR-type methyltransferase" evidence="10">
    <location>
        <begin position="35"/>
        <end position="298"/>
    </location>
</feature>
<keyword evidence="3" id="KW-0597">Phosphoprotein</keyword>
<keyword evidence="11" id="KW-0489">Methyltransferase</keyword>
<sequence>MSDARKTTAPPSSTQISQKIKNTHPQQQGEYETNQLDALLRQLRQQTGIDFSHFKLNTLQRRIQRRIGLKHLDSLHAYTKEIHSDLTEAKQLASDLLISVTSFFRDAKVWKLLEQEVIPTIIKQADEKNPLRIWVPACATGEEAYSYGISFSRTMRRIGSTHKLQIYATDIDDEAREFARQGIYPTSIRKNVSAEILEEYFDSIDEQHYRVKKSLREMIVFAHQDIIYDPPFSKLDLVSCRNMLIYFDSETQNRIFPLLHFALKRDGYLILGNAENIGNQLELFNTVSKQCRIFQRIGASRILEANYRRSRIQAPQQVEVNLPEAEAYEEQARRLLTKHLSVAGVFVNKQLQVMYTRGLVERYLNYAEGVPTNHLISLCPATLKAKLRKGLRTAFNENKDVVLRNITLTNQDCNRLVRITINRTSFGAITDAAFIIFEDEASAPISSSTAATAEENDNIADNDLEEQLCMIRHELQGTIEELETSNEELKASNEEVISINEELQSSNEELETSKEELHLLNQELSTLNNQLEVKSQELAYTNNDLQNLLTSSEIASIFLDSQLRIKRFTRKSAELFNLSDADVGRLLSDLSTHFADSSLLKESQQVLQKLDISEREIKGNEDRWFFRRILPYRTQTNEIRGVVITFFDVTDLKEAQFQAKESEYSWRRLLEDTEMLVALFEGPEHRYTFTNRRHREFSSRVQLNRPLQEAFPELVGQEILDKFDEVFASGHAYHNPEYHVSMDKDGNGEQKDYYFNLMLQPWYNSNGSVRGIMSLVSETTDVVRAQRKASEHLRLFEVTGESIPYGVWWCNAQGTFQYVSESFLEMTGLTLAELQNDNWLKLLPEQDREPTRAAWKAAMEAKVHWEREHRIRSKDGGQRLVLSIGRPVFNASNKIEAWVGLNLDMTERREYEVARQDTATRLDLALRASCLGTHRYTVQSGTIDLDEQSRSIFGLSPNQRFDLESFRSRIHPDDLAEVDASLARASDPDLRETYQAEYRIHPFDGSSERIIAANGIFDFEDQESGKPHAISLVGTIKDVTERRLHAQEMLIAKEAAEAANRTKTAFLANMSHDIRTPLTAISGYAEIVAQQLDAENAELADEMKNACGHLLRTLNSVLKFARMEGKAIELDLTDIDLSQECRRAYDLFLPIARAKGVKLKFNKQVHSVHVYADLAALNRILSNLLDNAIKFTPEDRYVEITVFSTQQRGGLRVEDQGRGMAKNFLGQLFNPFSQEREKHDTTLGGSGLGMAIAKQLVDSMGGNIKADSEEGNGTTIEVQLPLAKDSRPTDHPFKLEAKQSPKEQPAPKVMETGASSNQTRILACDDYPNTRRILGLTLRDYPLDLAADESELFEKLDGQDVILLDINLQGRNVGSELLKRIRKDSKNSAARIIAFTAHCLPGQGQEFIDEGFDGYLPKPFTRDELLSVIREAEPNK</sequence>
<feature type="region of interest" description="Disordered" evidence="5">
    <location>
        <begin position="1284"/>
        <end position="1315"/>
    </location>
</feature>
<dbReference type="Gene3D" id="3.30.450.20">
    <property type="entry name" value="PAS domain"/>
    <property type="match status" value="4"/>
</dbReference>
<dbReference type="PANTHER" id="PTHR24422:SF27">
    <property type="entry name" value="PROTEIN-GLUTAMATE O-METHYLTRANSFERASE"/>
    <property type="match status" value="1"/>
</dbReference>
<dbReference type="SMART" id="SM00387">
    <property type="entry name" value="HATPase_c"/>
    <property type="match status" value="1"/>
</dbReference>
<dbReference type="InterPro" id="IPR022642">
    <property type="entry name" value="CheR_C"/>
</dbReference>
<dbReference type="SUPFAM" id="SSF53335">
    <property type="entry name" value="S-adenosyl-L-methionine-dependent methyltransferases"/>
    <property type="match status" value="1"/>
</dbReference>
<dbReference type="InterPro" id="IPR005467">
    <property type="entry name" value="His_kinase_dom"/>
</dbReference>
<dbReference type="EC" id="2.7.13.3" evidence="2"/>
<dbReference type="InterPro" id="IPR001789">
    <property type="entry name" value="Sig_transdc_resp-reg_receiver"/>
</dbReference>
<feature type="domain" description="Response regulatory" evidence="7">
    <location>
        <begin position="1320"/>
        <end position="1433"/>
    </location>
</feature>
<comment type="catalytic activity">
    <reaction evidence="1">
        <text>ATP + protein L-histidine = ADP + protein N-phospho-L-histidine.</text>
        <dbReference type="EC" id="2.7.13.3"/>
    </reaction>
</comment>
<dbReference type="InterPro" id="IPR022641">
    <property type="entry name" value="CheR_N"/>
</dbReference>
<dbReference type="Gene3D" id="3.30.565.10">
    <property type="entry name" value="Histidine kinase-like ATPase, C-terminal domain"/>
    <property type="match status" value="1"/>
</dbReference>
<proteinExistence type="predicted"/>
<dbReference type="Gene3D" id="1.10.287.130">
    <property type="match status" value="1"/>
</dbReference>
<dbReference type="CDD" id="cd17546">
    <property type="entry name" value="REC_hyHK_CKI1_RcsC-like"/>
    <property type="match status" value="1"/>
</dbReference>
<dbReference type="Proteomes" id="UP001243717">
    <property type="component" value="Unassembled WGS sequence"/>
</dbReference>
<dbReference type="InterPro" id="IPR036097">
    <property type="entry name" value="HisK_dim/P_sf"/>
</dbReference>
<evidence type="ECO:0000256" key="3">
    <source>
        <dbReference type="PROSITE-ProRule" id="PRU00169"/>
    </source>
</evidence>
<feature type="compositionally biased region" description="Basic and acidic residues" evidence="5">
    <location>
        <begin position="1284"/>
        <end position="1301"/>
    </location>
</feature>
<evidence type="ECO:0000259" key="9">
    <source>
        <dbReference type="PROSITE" id="PS50113"/>
    </source>
</evidence>
<evidence type="ECO:0000259" key="7">
    <source>
        <dbReference type="PROSITE" id="PS50110"/>
    </source>
</evidence>
<dbReference type="InterPro" id="IPR013655">
    <property type="entry name" value="PAS_fold_3"/>
</dbReference>
<dbReference type="InterPro" id="IPR013656">
    <property type="entry name" value="PAS_4"/>
</dbReference>
<dbReference type="InterPro" id="IPR003594">
    <property type="entry name" value="HATPase_dom"/>
</dbReference>
<dbReference type="Pfam" id="PF03705">
    <property type="entry name" value="CheR_N"/>
    <property type="match status" value="1"/>
</dbReference>
<dbReference type="InterPro" id="IPR036890">
    <property type="entry name" value="HATPase_C_sf"/>
</dbReference>
<dbReference type="InterPro" id="IPR035965">
    <property type="entry name" value="PAS-like_dom_sf"/>
</dbReference>
<dbReference type="CDD" id="cd00082">
    <property type="entry name" value="HisKA"/>
    <property type="match status" value="1"/>
</dbReference>
<dbReference type="Pfam" id="PF08448">
    <property type="entry name" value="PAS_4"/>
    <property type="match status" value="1"/>
</dbReference>
<dbReference type="InterPro" id="IPR011006">
    <property type="entry name" value="CheY-like_superfamily"/>
</dbReference>
<dbReference type="PROSITE" id="PS50110">
    <property type="entry name" value="RESPONSE_REGULATORY"/>
    <property type="match status" value="1"/>
</dbReference>
<dbReference type="Pfam" id="PF00512">
    <property type="entry name" value="HisKA"/>
    <property type="match status" value="1"/>
</dbReference>
<dbReference type="PRINTS" id="PR00996">
    <property type="entry name" value="CHERMTFRASE"/>
</dbReference>
<organism evidence="11 12">
    <name type="scientific">Thalassobacterium sedimentorum</name>
    <dbReference type="NCBI Taxonomy" id="3041258"/>
    <lineage>
        <taxon>Bacteria</taxon>
        <taxon>Pseudomonadati</taxon>
        <taxon>Verrucomicrobiota</taxon>
        <taxon>Opitutia</taxon>
        <taxon>Puniceicoccales</taxon>
        <taxon>Coraliomargaritaceae</taxon>
        <taxon>Thalassobacterium</taxon>
    </lineage>
</organism>
<gene>
    <name evidence="11" type="ORF">QEH59_10655</name>
</gene>
<keyword evidence="4" id="KW-0175">Coiled coil</keyword>
<dbReference type="Pfam" id="PF13596">
    <property type="entry name" value="PAS_10"/>
    <property type="match status" value="1"/>
</dbReference>
<dbReference type="SUPFAM" id="SSF52172">
    <property type="entry name" value="CheY-like"/>
    <property type="match status" value="1"/>
</dbReference>
<dbReference type="InterPro" id="IPR003661">
    <property type="entry name" value="HisK_dim/P_dom"/>
</dbReference>
<dbReference type="PANTHER" id="PTHR24422">
    <property type="entry name" value="CHEMOTAXIS PROTEIN METHYLTRANSFERASE"/>
    <property type="match status" value="1"/>
</dbReference>
<evidence type="ECO:0000259" key="8">
    <source>
        <dbReference type="PROSITE" id="PS50112"/>
    </source>
</evidence>
<dbReference type="SMART" id="SM00086">
    <property type="entry name" value="PAC"/>
    <property type="match status" value="2"/>
</dbReference>
<dbReference type="SUPFAM" id="SSF47757">
    <property type="entry name" value="Chemotaxis receptor methyltransferase CheR, N-terminal domain"/>
    <property type="match status" value="1"/>
</dbReference>
<dbReference type="PROSITE" id="PS50112">
    <property type="entry name" value="PAS"/>
    <property type="match status" value="1"/>
</dbReference>
<dbReference type="GO" id="GO:0032259">
    <property type="term" value="P:methylation"/>
    <property type="evidence" value="ECO:0007669"/>
    <property type="project" value="UniProtKB-KW"/>
</dbReference>
<evidence type="ECO:0000313" key="12">
    <source>
        <dbReference type="Proteomes" id="UP001243717"/>
    </source>
</evidence>
<dbReference type="Pfam" id="PF01739">
    <property type="entry name" value="CheR"/>
    <property type="match status" value="1"/>
</dbReference>
<dbReference type="EMBL" id="JARXIC010000015">
    <property type="protein sequence ID" value="MDQ8194888.1"/>
    <property type="molecule type" value="Genomic_DNA"/>
</dbReference>
<feature type="domain" description="PAC" evidence="9">
    <location>
        <begin position="865"/>
        <end position="917"/>
    </location>
</feature>
<evidence type="ECO:0000259" key="6">
    <source>
        <dbReference type="PROSITE" id="PS50109"/>
    </source>
</evidence>
<evidence type="ECO:0000259" key="10">
    <source>
        <dbReference type="PROSITE" id="PS50123"/>
    </source>
</evidence>
<dbReference type="CDD" id="cd00130">
    <property type="entry name" value="PAS"/>
    <property type="match status" value="1"/>
</dbReference>
<keyword evidence="12" id="KW-1185">Reference proteome</keyword>
<protein>
    <recommendedName>
        <fullName evidence="2">histidine kinase</fullName>
        <ecNumber evidence="2">2.7.13.3</ecNumber>
    </recommendedName>
</protein>
<dbReference type="InterPro" id="IPR000014">
    <property type="entry name" value="PAS"/>
</dbReference>
<comment type="caution">
    <text evidence="11">The sequence shown here is derived from an EMBL/GenBank/DDBJ whole genome shotgun (WGS) entry which is preliminary data.</text>
</comment>
<dbReference type="InterPro" id="IPR000700">
    <property type="entry name" value="PAS-assoc_C"/>
</dbReference>
<dbReference type="SUPFAM" id="SSF47384">
    <property type="entry name" value="Homodimeric domain of signal transducing histidine kinase"/>
    <property type="match status" value="1"/>
</dbReference>
<feature type="coiled-coil region" evidence="4">
    <location>
        <begin position="472"/>
        <end position="537"/>
    </location>
</feature>
<evidence type="ECO:0000313" key="11">
    <source>
        <dbReference type="EMBL" id="MDQ8194888.1"/>
    </source>
</evidence>
<dbReference type="SUPFAM" id="SSF55874">
    <property type="entry name" value="ATPase domain of HSP90 chaperone/DNA topoisomerase II/histidine kinase"/>
    <property type="match status" value="1"/>
</dbReference>
<feature type="domain" description="PAC" evidence="9">
    <location>
        <begin position="608"/>
        <end position="661"/>
    </location>
</feature>
<dbReference type="InterPro" id="IPR001610">
    <property type="entry name" value="PAC"/>
</dbReference>
<dbReference type="SMART" id="SM00138">
    <property type="entry name" value="MeTrc"/>
    <property type="match status" value="1"/>
</dbReference>
<keyword evidence="11" id="KW-0808">Transferase</keyword>
<evidence type="ECO:0000256" key="1">
    <source>
        <dbReference type="ARBA" id="ARBA00000085"/>
    </source>
</evidence>
<evidence type="ECO:0000256" key="5">
    <source>
        <dbReference type="SAM" id="MobiDB-lite"/>
    </source>
</evidence>
<dbReference type="Gene3D" id="3.40.50.2300">
    <property type="match status" value="1"/>
</dbReference>
<dbReference type="Pfam" id="PF02518">
    <property type="entry name" value="HATPase_c"/>
    <property type="match status" value="1"/>
</dbReference>
<feature type="modified residue" description="4-aspartylphosphate" evidence="3">
    <location>
        <position position="1365"/>
    </location>
</feature>